<reference evidence="2 3" key="1">
    <citation type="submission" date="2016-06" db="EMBL/GenBank/DDBJ databases">
        <authorList>
            <person name="Kjaerup R.B."/>
            <person name="Dalgaard T.S."/>
            <person name="Juul-Madsen H.R."/>
        </authorList>
    </citation>
    <scope>NUCLEOTIDE SEQUENCE [LARGE SCALE GENOMIC DNA]</scope>
    <source>
        <strain evidence="2">2</strain>
    </source>
</reference>
<feature type="transmembrane region" description="Helical" evidence="1">
    <location>
        <begin position="6"/>
        <end position="29"/>
    </location>
</feature>
<dbReference type="RefSeq" id="WP_186411463.1">
    <property type="nucleotide sequence ID" value="NZ_FLQY01000227.1"/>
</dbReference>
<keyword evidence="1" id="KW-0472">Membrane</keyword>
<accession>A0A1A8XWP7</accession>
<sequence length="525" mass="57864">MIPSGAVFFILISAVLLAAALAWVVAALYQRGMLALMRGGVPPAGAMISENQSALNPAAQLEPVTAAETNKADLGTNRHASIRLMLVLSGISLLIALTQSYLALFFIYQEGELSLNRVLLLGAIYAWPMVLAWGLARRWSWLRVLGGVILYMLVMLVLVMARSTEAQNLASASGWLGSQVAIPMTIIFLIGASGRIRAVAPYLLAPSVLLTGSSVLTLQVMAQSAHNPAPWVIGLVGTLGAYPTLLLFALGPWLILAWPVFSFGKWLANAYRSKRFSDLIYLIATYWFVILFASALPAMESVGWLAFVQVPALLWLPLVLFCLRGHLKPRLSPPTLLVLRVFQRDAQVERLFDQVIERWRLSGNTVLIAGTDLLSRTLDPDDLFVYLNGTLAERFIANPAQIGERIAGFDWQPDPDGRYRINECYCFDSTWQSALHALVARADVVLMDLRGFRMENRGCRYELGVLAGDSRLRRIVVLYDRDTARTEAESDIDAAAAGRFEWLSADQMDSAMTDRVLSALFSDKV</sequence>
<feature type="transmembrane region" description="Helical" evidence="1">
    <location>
        <begin position="199"/>
        <end position="222"/>
    </location>
</feature>
<evidence type="ECO:0000313" key="2">
    <source>
        <dbReference type="EMBL" id="SBT09057.1"/>
    </source>
</evidence>
<dbReference type="EMBL" id="FLQY01000227">
    <property type="protein sequence ID" value="SBT09057.1"/>
    <property type="molecule type" value="Genomic_DNA"/>
</dbReference>
<protein>
    <submittedName>
        <fullName evidence="2">Uncharacterized protein</fullName>
    </submittedName>
</protein>
<feature type="transmembrane region" description="Helical" evidence="1">
    <location>
        <begin position="84"/>
        <end position="108"/>
    </location>
</feature>
<proteinExistence type="predicted"/>
<evidence type="ECO:0000256" key="1">
    <source>
        <dbReference type="SAM" id="Phobius"/>
    </source>
</evidence>
<evidence type="ECO:0000313" key="3">
    <source>
        <dbReference type="Proteomes" id="UP000199600"/>
    </source>
</evidence>
<keyword evidence="1" id="KW-0812">Transmembrane</keyword>
<feature type="transmembrane region" description="Helical" evidence="1">
    <location>
        <begin position="304"/>
        <end position="323"/>
    </location>
</feature>
<keyword evidence="3" id="KW-1185">Reference proteome</keyword>
<feature type="transmembrane region" description="Helical" evidence="1">
    <location>
        <begin position="114"/>
        <end position="135"/>
    </location>
</feature>
<feature type="transmembrane region" description="Helical" evidence="1">
    <location>
        <begin position="142"/>
        <end position="161"/>
    </location>
</feature>
<dbReference type="Proteomes" id="UP000199600">
    <property type="component" value="Unassembled WGS sequence"/>
</dbReference>
<keyword evidence="1" id="KW-1133">Transmembrane helix</keyword>
<feature type="transmembrane region" description="Helical" evidence="1">
    <location>
        <begin position="279"/>
        <end position="298"/>
    </location>
</feature>
<gene>
    <name evidence="2" type="ORF">PROAA_3020002</name>
</gene>
<feature type="transmembrane region" description="Helical" evidence="1">
    <location>
        <begin position="173"/>
        <end position="192"/>
    </location>
</feature>
<dbReference type="AlphaFoldDB" id="A0A1A8XWP7"/>
<organism evidence="2 3">
    <name type="scientific">Candidatus Propionivibrio aalborgensis</name>
    <dbReference type="NCBI Taxonomy" id="1860101"/>
    <lineage>
        <taxon>Bacteria</taxon>
        <taxon>Pseudomonadati</taxon>
        <taxon>Pseudomonadota</taxon>
        <taxon>Betaproteobacteria</taxon>
        <taxon>Rhodocyclales</taxon>
        <taxon>Rhodocyclaceae</taxon>
        <taxon>Propionivibrio</taxon>
    </lineage>
</organism>
<feature type="transmembrane region" description="Helical" evidence="1">
    <location>
        <begin position="242"/>
        <end position="267"/>
    </location>
</feature>
<name>A0A1A8XWP7_9RHOO</name>